<evidence type="ECO:0000313" key="3">
    <source>
        <dbReference type="Proteomes" id="UP000298412"/>
    </source>
</evidence>
<name>A0A4R8WM95_9MICO</name>
<comment type="caution">
    <text evidence="2">The sequence shown here is derived from an EMBL/GenBank/DDBJ whole genome shotgun (WGS) entry which is preliminary data.</text>
</comment>
<protein>
    <submittedName>
        <fullName evidence="2">Uncharacterized protein</fullName>
    </submittedName>
</protein>
<dbReference type="AlphaFoldDB" id="A0A4R8WM95"/>
<evidence type="ECO:0000256" key="1">
    <source>
        <dbReference type="SAM" id="MobiDB-lite"/>
    </source>
</evidence>
<dbReference type="RefSeq" id="WP_134569447.1">
    <property type="nucleotide sequence ID" value="NZ_SOFP01000083.1"/>
</dbReference>
<sequence>MTNPTIVMLSTASGRTRRSRLREIAPIVSGSTAIAAAPIDRGARAKQRHPAERQGEQQDEKSEQKDHPGQCAREPLSPFAGKAVEQPVLRDIAHQHEEQPAGRKNSTDPDQGRESSPGDNRGDKHAGQPAQQGRRPQTISAHLTDRAVKVVAADDCEAQPQRPAGDRQNSRQNGHRL</sequence>
<organism evidence="2 3">
    <name type="scientific">Cryobacterium algoritolerans</name>
    <dbReference type="NCBI Taxonomy" id="1259184"/>
    <lineage>
        <taxon>Bacteria</taxon>
        <taxon>Bacillati</taxon>
        <taxon>Actinomycetota</taxon>
        <taxon>Actinomycetes</taxon>
        <taxon>Micrococcales</taxon>
        <taxon>Microbacteriaceae</taxon>
        <taxon>Cryobacterium</taxon>
    </lineage>
</organism>
<reference evidence="2 3" key="1">
    <citation type="submission" date="2019-03" db="EMBL/GenBank/DDBJ databases">
        <title>Genomics of glacier-inhabiting Cryobacterium strains.</title>
        <authorList>
            <person name="Liu Q."/>
            <person name="Xin Y.-H."/>
        </authorList>
    </citation>
    <scope>NUCLEOTIDE SEQUENCE [LARGE SCALE GENOMIC DNA]</scope>
    <source>
        <strain evidence="2 3">MDT1-3</strain>
    </source>
</reference>
<dbReference type="Proteomes" id="UP000298412">
    <property type="component" value="Unassembled WGS sequence"/>
</dbReference>
<feature type="compositionally biased region" description="Polar residues" evidence="1">
    <location>
        <begin position="129"/>
        <end position="141"/>
    </location>
</feature>
<feature type="region of interest" description="Disordered" evidence="1">
    <location>
        <begin position="28"/>
        <end position="177"/>
    </location>
</feature>
<keyword evidence="3" id="KW-1185">Reference proteome</keyword>
<dbReference type="EMBL" id="SOFP01000083">
    <property type="protein sequence ID" value="TFC09468.1"/>
    <property type="molecule type" value="Genomic_DNA"/>
</dbReference>
<proteinExistence type="predicted"/>
<feature type="compositionally biased region" description="Basic and acidic residues" evidence="1">
    <location>
        <begin position="49"/>
        <end position="68"/>
    </location>
</feature>
<feature type="compositionally biased region" description="Basic and acidic residues" evidence="1">
    <location>
        <begin position="91"/>
        <end position="113"/>
    </location>
</feature>
<evidence type="ECO:0000313" key="2">
    <source>
        <dbReference type="EMBL" id="TFC09468.1"/>
    </source>
</evidence>
<gene>
    <name evidence="2" type="ORF">E3O19_16875</name>
</gene>
<accession>A0A4R8WM95</accession>